<dbReference type="AlphaFoldDB" id="X1CZY4"/>
<protein>
    <recommendedName>
        <fullName evidence="3">DUF4845 domain-containing protein</fullName>
    </recommendedName>
</protein>
<evidence type="ECO:0000256" key="1">
    <source>
        <dbReference type="SAM" id="Phobius"/>
    </source>
</evidence>
<dbReference type="InterPro" id="IPR032314">
    <property type="entry name" value="DUF4845"/>
</dbReference>
<evidence type="ECO:0008006" key="3">
    <source>
        <dbReference type="Google" id="ProtNLM"/>
    </source>
</evidence>
<gene>
    <name evidence="2" type="ORF">S01H4_52631</name>
</gene>
<name>X1CZY4_9ZZZZ</name>
<keyword evidence="1" id="KW-0472">Membrane</keyword>
<feature type="transmembrane region" description="Helical" evidence="1">
    <location>
        <begin position="12"/>
        <end position="36"/>
    </location>
</feature>
<dbReference type="EMBL" id="BART01030094">
    <property type="protein sequence ID" value="GAH14106.1"/>
    <property type="molecule type" value="Genomic_DNA"/>
</dbReference>
<reference evidence="2" key="1">
    <citation type="journal article" date="2014" name="Front. Microbiol.">
        <title>High frequency of phylogenetically diverse reductive dehalogenase-homologous genes in deep subseafloor sedimentary metagenomes.</title>
        <authorList>
            <person name="Kawai M."/>
            <person name="Futagami T."/>
            <person name="Toyoda A."/>
            <person name="Takaki Y."/>
            <person name="Nishi S."/>
            <person name="Hori S."/>
            <person name="Arai W."/>
            <person name="Tsubouchi T."/>
            <person name="Morono Y."/>
            <person name="Uchiyama I."/>
            <person name="Ito T."/>
            <person name="Fujiyama A."/>
            <person name="Inagaki F."/>
            <person name="Takami H."/>
        </authorList>
    </citation>
    <scope>NUCLEOTIDE SEQUENCE</scope>
    <source>
        <strain evidence="2">Expedition CK06-06</strain>
    </source>
</reference>
<keyword evidence="1" id="KW-0812">Transmembrane</keyword>
<dbReference type="Pfam" id="PF16137">
    <property type="entry name" value="DUF4845"/>
    <property type="match status" value="1"/>
</dbReference>
<comment type="caution">
    <text evidence="2">The sequence shown here is derived from an EMBL/GenBank/DDBJ whole genome shotgun (WGS) entry which is preliminary data.</text>
</comment>
<keyword evidence="1" id="KW-1133">Transmembrane helix</keyword>
<accession>X1CZY4</accession>
<organism evidence="2">
    <name type="scientific">marine sediment metagenome</name>
    <dbReference type="NCBI Taxonomy" id="412755"/>
    <lineage>
        <taxon>unclassified sequences</taxon>
        <taxon>metagenomes</taxon>
        <taxon>ecological metagenomes</taxon>
    </lineage>
</organism>
<proteinExistence type="predicted"/>
<sequence length="121" mass="13776">MKIRKQNGLTLVGFAIVLALVVFFAYVGMRIIPLYLEYNAVVSTLNQLQQNPSAKSMSPDKIKRNISNSLWVSYSANNVKREHIKISRSNGIKVRIAYEVRRPLLGNIDLILSFDRSVILR</sequence>
<evidence type="ECO:0000313" key="2">
    <source>
        <dbReference type="EMBL" id="GAH14106.1"/>
    </source>
</evidence>